<evidence type="ECO:0000313" key="2">
    <source>
        <dbReference type="EMBL" id="KGF50457.1"/>
    </source>
</evidence>
<keyword evidence="1" id="KW-0472">Membrane</keyword>
<proteinExistence type="predicted"/>
<dbReference type="RefSeq" id="WP_036882110.1">
    <property type="nucleotide sequence ID" value="NZ_JRNR01000003.1"/>
</dbReference>
<evidence type="ECO:0000313" key="3">
    <source>
        <dbReference type="Proteomes" id="UP000029538"/>
    </source>
</evidence>
<sequence>MVVKVFVIVTWCLLTLGIISLGTTMMTLSDTLANIAGVFVLTIWGVLSFKTRCFVRIINIFNKFKNKKDNEK</sequence>
<feature type="transmembrane region" description="Helical" evidence="1">
    <location>
        <begin position="31"/>
        <end position="49"/>
    </location>
</feature>
<comment type="caution">
    <text evidence="2">The sequence shown here is derived from an EMBL/GenBank/DDBJ whole genome shotgun (WGS) entry which is preliminary data.</text>
</comment>
<accession>A0A096C680</accession>
<evidence type="ECO:0000256" key="1">
    <source>
        <dbReference type="SAM" id="Phobius"/>
    </source>
</evidence>
<name>A0A096C680_9BACT</name>
<dbReference type="Proteomes" id="UP000029538">
    <property type="component" value="Unassembled WGS sequence"/>
</dbReference>
<keyword evidence="1" id="KW-0812">Transmembrane</keyword>
<protein>
    <submittedName>
        <fullName evidence="2">Uncharacterized protein</fullName>
    </submittedName>
</protein>
<organism evidence="2 3">
    <name type="scientific">Prevotella disiens DNF00882</name>
    <dbReference type="NCBI Taxonomy" id="1401075"/>
    <lineage>
        <taxon>Bacteria</taxon>
        <taxon>Pseudomonadati</taxon>
        <taxon>Bacteroidota</taxon>
        <taxon>Bacteroidia</taxon>
        <taxon>Bacteroidales</taxon>
        <taxon>Prevotellaceae</taxon>
        <taxon>Prevotella</taxon>
    </lineage>
</organism>
<dbReference type="EMBL" id="JRNR01000003">
    <property type="protein sequence ID" value="KGF50457.1"/>
    <property type="molecule type" value="Genomic_DNA"/>
</dbReference>
<keyword evidence="1" id="KW-1133">Transmembrane helix</keyword>
<dbReference type="AlphaFoldDB" id="A0A096C680"/>
<reference evidence="2 3" key="1">
    <citation type="submission" date="2014-07" db="EMBL/GenBank/DDBJ databases">
        <authorList>
            <person name="McCorrison J."/>
            <person name="Sanka R."/>
            <person name="Torralba M."/>
            <person name="Gillis M."/>
            <person name="Haft D.H."/>
            <person name="Methe B."/>
            <person name="Sutton G."/>
            <person name="Nelson K.E."/>
        </authorList>
    </citation>
    <scope>NUCLEOTIDE SEQUENCE [LARGE SCALE GENOMIC DNA]</scope>
    <source>
        <strain evidence="2 3">DNF00882</strain>
    </source>
</reference>
<gene>
    <name evidence="2" type="ORF">HMPREF0654_01120</name>
</gene>